<dbReference type="Proteomes" id="UP001056539">
    <property type="component" value="Chromosome"/>
</dbReference>
<gene>
    <name evidence="1" type="ORF">KDW03_09385</name>
</gene>
<organism evidence="1 2">
    <name type="scientific">Thermospira aquatica</name>
    <dbReference type="NCBI Taxonomy" id="2828656"/>
    <lineage>
        <taxon>Bacteria</taxon>
        <taxon>Pseudomonadati</taxon>
        <taxon>Spirochaetota</taxon>
        <taxon>Spirochaetia</taxon>
        <taxon>Brevinematales</taxon>
        <taxon>Thermospiraceae</taxon>
        <taxon>Thermospira</taxon>
    </lineage>
</organism>
<reference evidence="1" key="1">
    <citation type="submission" date="2021-04" db="EMBL/GenBank/DDBJ databases">
        <authorList>
            <person name="Postec A."/>
        </authorList>
    </citation>
    <scope>NUCLEOTIDE SEQUENCE</scope>
    <source>
        <strain evidence="1">F1F22</strain>
    </source>
</reference>
<name>A0AAX3BBN1_9SPIR</name>
<dbReference type="RefSeq" id="WP_271434822.1">
    <property type="nucleotide sequence ID" value="NZ_CP073355.1"/>
</dbReference>
<protein>
    <submittedName>
        <fullName evidence="1">Uncharacterized protein</fullName>
    </submittedName>
</protein>
<evidence type="ECO:0000313" key="1">
    <source>
        <dbReference type="EMBL" id="URA09687.1"/>
    </source>
</evidence>
<dbReference type="KEGG" id="taqu:KDW03_09385"/>
<reference evidence="1" key="2">
    <citation type="submission" date="2022-06" db="EMBL/GenBank/DDBJ databases">
        <title>Thermospira aquatica gen. nov., sp. nov.</title>
        <authorList>
            <person name="Ben Ali Gam Z."/>
            <person name="Labat M."/>
        </authorList>
    </citation>
    <scope>NUCLEOTIDE SEQUENCE</scope>
    <source>
        <strain evidence="1">F1F22</strain>
    </source>
</reference>
<accession>A0AAX3BBN1</accession>
<evidence type="ECO:0000313" key="2">
    <source>
        <dbReference type="Proteomes" id="UP001056539"/>
    </source>
</evidence>
<dbReference type="EMBL" id="CP073355">
    <property type="protein sequence ID" value="URA09687.1"/>
    <property type="molecule type" value="Genomic_DNA"/>
</dbReference>
<dbReference type="AlphaFoldDB" id="A0AAX3BBN1"/>
<keyword evidence="2" id="KW-1185">Reference proteome</keyword>
<proteinExistence type="predicted"/>
<sequence>MLGLFAMIFFPELLPVDTIHEIVSSTNAQEIVWHSSGLFTYGAHTNTFHLRYAYVKGEQKRGPWQWWVTVRGYADTHIPETNYGYFLANLSLYDYGVEIEKWGWFVSYRGAAVPRWNQQSFLLLPFGVRRENPGEFDASSSYLEEPVNAAGIRLGWKNKNFYLSYSQGDYRHLIPMGVTAHVFLPWFQWRNTLIIYNGEPETYHLNDYHGKVQSSLSTALKISGMTFFFLTEGHYLQKEDRLGVRMEEAIRLGQVQLGCRQIWWRDVGWNIEGSLMYFLPGEEVALGMQASTEGKIYIGTRVDF</sequence>